<feature type="signal peptide" evidence="4">
    <location>
        <begin position="1"/>
        <end position="26"/>
    </location>
</feature>
<accession>A0A367X8S9</accession>
<evidence type="ECO:0000256" key="3">
    <source>
        <dbReference type="ARBA" id="ARBA00022729"/>
    </source>
</evidence>
<dbReference type="EMBL" id="JPWH01000009">
    <property type="protein sequence ID" value="RCK49859.1"/>
    <property type="molecule type" value="Genomic_DNA"/>
</dbReference>
<dbReference type="InterPro" id="IPR038404">
    <property type="entry name" value="TRAP_DctP_sf"/>
</dbReference>
<evidence type="ECO:0000313" key="5">
    <source>
        <dbReference type="EMBL" id="RCK49859.1"/>
    </source>
</evidence>
<dbReference type="Pfam" id="PF03480">
    <property type="entry name" value="DctP"/>
    <property type="match status" value="1"/>
</dbReference>
<dbReference type="RefSeq" id="WP_114088653.1">
    <property type="nucleotide sequence ID" value="NZ_JPWH01000009.1"/>
</dbReference>
<dbReference type="GO" id="GO:0055085">
    <property type="term" value="P:transmembrane transport"/>
    <property type="evidence" value="ECO:0007669"/>
    <property type="project" value="InterPro"/>
</dbReference>
<reference evidence="5 6" key="1">
    <citation type="submission" date="2014-07" db="EMBL/GenBank/DDBJ databases">
        <title>Draft genome sequence of Thalassospira profundimaris S25-3-2.</title>
        <authorList>
            <person name="Lai Q."/>
            <person name="Shao Z."/>
        </authorList>
    </citation>
    <scope>NUCLEOTIDE SEQUENCE [LARGE SCALE GENOMIC DNA]</scope>
    <source>
        <strain evidence="5 6">S25-3-2</strain>
    </source>
</reference>
<dbReference type="InterPro" id="IPR018389">
    <property type="entry name" value="DctP_fam"/>
</dbReference>
<dbReference type="NCBIfam" id="TIGR00787">
    <property type="entry name" value="dctP"/>
    <property type="match status" value="1"/>
</dbReference>
<dbReference type="PANTHER" id="PTHR33376">
    <property type="match status" value="1"/>
</dbReference>
<dbReference type="Gene3D" id="3.40.190.170">
    <property type="entry name" value="Bacterial extracellular solute-binding protein, family 7"/>
    <property type="match status" value="1"/>
</dbReference>
<evidence type="ECO:0000313" key="6">
    <source>
        <dbReference type="Proteomes" id="UP000252517"/>
    </source>
</evidence>
<evidence type="ECO:0000256" key="2">
    <source>
        <dbReference type="ARBA" id="ARBA00022448"/>
    </source>
</evidence>
<comment type="similarity">
    <text evidence="1">Belongs to the bacterial solute-binding protein 7 family.</text>
</comment>
<dbReference type="AlphaFoldDB" id="A0A367X8S9"/>
<dbReference type="GO" id="GO:0030288">
    <property type="term" value="C:outer membrane-bounded periplasmic space"/>
    <property type="evidence" value="ECO:0007669"/>
    <property type="project" value="InterPro"/>
</dbReference>
<protein>
    <submittedName>
        <fullName evidence="5">C4-dicarboxylate ABC transporter substrate-binding protein</fullName>
    </submittedName>
</protein>
<dbReference type="CDD" id="cd13603">
    <property type="entry name" value="PBP2_TRAP_Siap_TeaA_like"/>
    <property type="match status" value="1"/>
</dbReference>
<feature type="chain" id="PRO_5016818836" evidence="4">
    <location>
        <begin position="27"/>
        <end position="340"/>
    </location>
</feature>
<dbReference type="Proteomes" id="UP000252517">
    <property type="component" value="Unassembled WGS sequence"/>
</dbReference>
<dbReference type="NCBIfam" id="NF037995">
    <property type="entry name" value="TRAP_S1"/>
    <property type="match status" value="1"/>
</dbReference>
<keyword evidence="2" id="KW-0813">Transport</keyword>
<evidence type="ECO:0000256" key="4">
    <source>
        <dbReference type="SAM" id="SignalP"/>
    </source>
</evidence>
<dbReference type="PANTHER" id="PTHR33376:SF7">
    <property type="entry name" value="C4-DICARBOXYLATE-BINDING PROTEIN DCTB"/>
    <property type="match status" value="1"/>
</dbReference>
<comment type="caution">
    <text evidence="5">The sequence shown here is derived from an EMBL/GenBank/DDBJ whole genome shotgun (WGS) entry which is preliminary data.</text>
</comment>
<proteinExistence type="inferred from homology"/>
<keyword evidence="3 4" id="KW-0732">Signal</keyword>
<dbReference type="PIRSF" id="PIRSF006470">
    <property type="entry name" value="DctB"/>
    <property type="match status" value="1"/>
</dbReference>
<dbReference type="InterPro" id="IPR004682">
    <property type="entry name" value="TRAP_DctP"/>
</dbReference>
<organism evidence="5 6">
    <name type="scientific">Thalassospira profundimaris</name>
    <dbReference type="NCBI Taxonomy" id="502049"/>
    <lineage>
        <taxon>Bacteria</taxon>
        <taxon>Pseudomonadati</taxon>
        <taxon>Pseudomonadota</taxon>
        <taxon>Alphaproteobacteria</taxon>
        <taxon>Rhodospirillales</taxon>
        <taxon>Thalassospiraceae</taxon>
        <taxon>Thalassospira</taxon>
    </lineage>
</organism>
<sequence length="340" mass="37528">MTFSTPAKIFAAALCISGMTAFSAQAAEFVAKIGHLESAQQSRNIYLEKVAKLVNERTDGNVEFEIYPQGQLGNQRQMTEGTQLGVLEATVSPAAFLGGFNPAVSVLDIPYLMPQDFKQAQAIRDSAFGKELLASFSSKGVVAIGLWPNGFKQFTSNKPIEDWKEFAGQKFRVMDSNILIEQFKAMGASAIALPFGELYTSLQMGVVDGEENPLDTIERMKYYEVQKNLVVSDHGAMEDVILFNEAFWNSLPENYRKVIVDTFHEVIPDLVKDKADKVAAALEVVKQNGMNVRVATPEERKALREEVYPATKAAYIERAGDEGKKLIGLYEKAYADVVGN</sequence>
<gene>
    <name evidence="5" type="ORF">TH25_12635</name>
</gene>
<name>A0A367X8S9_9PROT</name>
<dbReference type="OrthoDB" id="7375081at2"/>
<evidence type="ECO:0000256" key="1">
    <source>
        <dbReference type="ARBA" id="ARBA00009023"/>
    </source>
</evidence>